<organism evidence="3 4">
    <name type="scientific">Nocardioides mesophilus</name>
    <dbReference type="NCBI Taxonomy" id="433659"/>
    <lineage>
        <taxon>Bacteria</taxon>
        <taxon>Bacillati</taxon>
        <taxon>Actinomycetota</taxon>
        <taxon>Actinomycetes</taxon>
        <taxon>Propionibacteriales</taxon>
        <taxon>Nocardioidaceae</taxon>
        <taxon>Nocardioides</taxon>
    </lineage>
</organism>
<evidence type="ECO:0000313" key="4">
    <source>
        <dbReference type="Proteomes" id="UP000515947"/>
    </source>
</evidence>
<dbReference type="Proteomes" id="UP000515947">
    <property type="component" value="Chromosome"/>
</dbReference>
<keyword evidence="1" id="KW-1133">Transmembrane helix</keyword>
<dbReference type="EMBL" id="CP060713">
    <property type="protein sequence ID" value="QNN54259.1"/>
    <property type="molecule type" value="Genomic_DNA"/>
</dbReference>
<evidence type="ECO:0000256" key="1">
    <source>
        <dbReference type="SAM" id="Phobius"/>
    </source>
</evidence>
<keyword evidence="2" id="KW-0732">Signal</keyword>
<keyword evidence="1" id="KW-0472">Membrane</keyword>
<feature type="transmembrane region" description="Helical" evidence="1">
    <location>
        <begin position="106"/>
        <end position="124"/>
    </location>
</feature>
<feature type="chain" id="PRO_5038886985" description="VanZ family protein" evidence="2">
    <location>
        <begin position="22"/>
        <end position="135"/>
    </location>
</feature>
<protein>
    <recommendedName>
        <fullName evidence="5">VanZ family protein</fullName>
    </recommendedName>
</protein>
<keyword evidence="1" id="KW-0812">Transmembrane</keyword>
<feature type="signal peptide" evidence="2">
    <location>
        <begin position="1"/>
        <end position="21"/>
    </location>
</feature>
<keyword evidence="4" id="KW-1185">Reference proteome</keyword>
<evidence type="ECO:0008006" key="5">
    <source>
        <dbReference type="Google" id="ProtNLM"/>
    </source>
</evidence>
<feature type="transmembrane region" description="Helical" evidence="1">
    <location>
        <begin position="46"/>
        <end position="65"/>
    </location>
</feature>
<evidence type="ECO:0000313" key="3">
    <source>
        <dbReference type="EMBL" id="QNN54259.1"/>
    </source>
</evidence>
<accession>A0A7G9RF84</accession>
<evidence type="ECO:0000256" key="2">
    <source>
        <dbReference type="SAM" id="SignalP"/>
    </source>
</evidence>
<dbReference type="KEGG" id="nmes:H9L09_07935"/>
<sequence length="135" mass="14246">MAAWWRRRLVLSVAAAFFALAAAVAAYYVADATAAGSPIVDEVSDLRFWIVGALVVGPPLGLLGWRARRDDTWLGLVAMVVAPLGFAAESAIYLDGFEWLSPLERAVRVAIIGTALAVVAVLVGRKLTGPVRAVG</sequence>
<dbReference type="RefSeq" id="WP_187580099.1">
    <property type="nucleotide sequence ID" value="NZ_CP060713.1"/>
</dbReference>
<dbReference type="AlphaFoldDB" id="A0A7G9RF84"/>
<gene>
    <name evidence="3" type="ORF">H9L09_07935</name>
</gene>
<proteinExistence type="predicted"/>
<feature type="transmembrane region" description="Helical" evidence="1">
    <location>
        <begin position="72"/>
        <end position="94"/>
    </location>
</feature>
<name>A0A7G9RF84_9ACTN</name>
<reference evidence="3 4" key="1">
    <citation type="submission" date="2020-08" db="EMBL/GenBank/DDBJ databases">
        <title>Genome sequence of Nocardioides mesophilus KACC 16243T.</title>
        <authorList>
            <person name="Hyun D.-W."/>
            <person name="Bae J.-W."/>
        </authorList>
    </citation>
    <scope>NUCLEOTIDE SEQUENCE [LARGE SCALE GENOMIC DNA]</scope>
    <source>
        <strain evidence="3 4">KACC 16243</strain>
    </source>
</reference>